<feature type="domain" description="ABC transporter" evidence="4">
    <location>
        <begin position="10"/>
        <end position="238"/>
    </location>
</feature>
<dbReference type="Gene3D" id="3.40.50.300">
    <property type="entry name" value="P-loop containing nucleotide triphosphate hydrolases"/>
    <property type="match status" value="1"/>
</dbReference>
<sequence>MMQSKETSTIRLRGIRKVYRIGGEMLAALDGIDLDIRRGEFAALMGPSGSGKSTLMNILGCLDRPSEGSYRLDGDEVAGLDDDALAMTRNKKIGFVFQNFNLLPRISALDNVALPLVYAGWGRHERTERAQEMLAAVGLGDRGQHLPNELSGGQRQRVAIARALVNDPHIIMADEPTGNLDTKSTTEIMDIFERMHEKGHTIILVTHEPEIALRASRQLLVRDGKITRDEGKGVVMDVV</sequence>
<comment type="caution">
    <text evidence="5">The sequence shown here is derived from an EMBL/GenBank/DDBJ whole genome shotgun (WGS) entry which is preliminary data.</text>
</comment>
<dbReference type="GO" id="GO:0016887">
    <property type="term" value="F:ATP hydrolysis activity"/>
    <property type="evidence" value="ECO:0007669"/>
    <property type="project" value="InterPro"/>
</dbReference>
<dbReference type="EC" id="3.6.3.28" evidence="5"/>
<dbReference type="GO" id="GO:0005524">
    <property type="term" value="F:ATP binding"/>
    <property type="evidence" value="ECO:0007669"/>
    <property type="project" value="UniProtKB-KW"/>
</dbReference>
<dbReference type="SUPFAM" id="SSF52540">
    <property type="entry name" value="P-loop containing nucleoside triphosphate hydrolases"/>
    <property type="match status" value="1"/>
</dbReference>
<dbReference type="HOGENOM" id="CLU_000604_1_22_9"/>
<dbReference type="CDD" id="cd03255">
    <property type="entry name" value="ABC_MJ0796_LolCDE_FtsE"/>
    <property type="match status" value="1"/>
</dbReference>
<name>C4V5Q3_9FIRM</name>
<keyword evidence="2" id="KW-0547">Nucleotide-binding</keyword>
<dbReference type="InterPro" id="IPR003439">
    <property type="entry name" value="ABC_transporter-like_ATP-bd"/>
</dbReference>
<evidence type="ECO:0000256" key="2">
    <source>
        <dbReference type="ARBA" id="ARBA00022741"/>
    </source>
</evidence>
<keyword evidence="6" id="KW-1185">Reference proteome</keyword>
<accession>C4V5Q3</accession>
<dbReference type="PROSITE" id="PS50893">
    <property type="entry name" value="ABC_TRANSPORTER_2"/>
    <property type="match status" value="1"/>
</dbReference>
<reference evidence="5 6" key="1">
    <citation type="submission" date="2009-04" db="EMBL/GenBank/DDBJ databases">
        <authorList>
            <person name="Qin X."/>
            <person name="Bachman B."/>
            <person name="Battles P."/>
            <person name="Bell A."/>
            <person name="Bess C."/>
            <person name="Bickham C."/>
            <person name="Chaboub L."/>
            <person name="Chen D."/>
            <person name="Coyle M."/>
            <person name="Deiros D.R."/>
            <person name="Dinh H."/>
            <person name="Forbes L."/>
            <person name="Fowler G."/>
            <person name="Francisco L."/>
            <person name="Fu Q."/>
            <person name="Gubbala S."/>
            <person name="Hale W."/>
            <person name="Han Y."/>
            <person name="Hemphill L."/>
            <person name="Highlander S.K."/>
            <person name="Hirani K."/>
            <person name="Hogues M."/>
            <person name="Jackson L."/>
            <person name="Jakkamsetti A."/>
            <person name="Javaid M."/>
            <person name="Jiang H."/>
            <person name="Korchina V."/>
            <person name="Kovar C."/>
            <person name="Lara F."/>
            <person name="Lee S."/>
            <person name="Mata R."/>
            <person name="Mathew T."/>
            <person name="Moen C."/>
            <person name="Morales K."/>
            <person name="Munidasa M."/>
            <person name="Nazareth L."/>
            <person name="Ngo R."/>
            <person name="Nguyen L."/>
            <person name="Okwuonu G."/>
            <person name="Ongeri F."/>
            <person name="Patil S."/>
            <person name="Petrosino J."/>
            <person name="Pham C."/>
            <person name="Pham P."/>
            <person name="Pu L.-L."/>
            <person name="Puazo M."/>
            <person name="Raj R."/>
            <person name="Reid J."/>
            <person name="Rouhana J."/>
            <person name="Saada N."/>
            <person name="Shang Y."/>
            <person name="Simmons D."/>
            <person name="Thornton R."/>
            <person name="Warren J."/>
            <person name="Weissenberger G."/>
            <person name="Zhang J."/>
            <person name="Zhang L."/>
            <person name="Zhou C."/>
            <person name="Zhu D."/>
            <person name="Muzny D."/>
            <person name="Worley K."/>
            <person name="Gibbs R."/>
        </authorList>
    </citation>
    <scope>NUCLEOTIDE SEQUENCE [LARGE SCALE GENOMIC DNA]</scope>
    <source>
        <strain evidence="5 6">ATCC 43531</strain>
    </source>
</reference>
<keyword evidence="1" id="KW-0813">Transport</keyword>
<dbReference type="GO" id="GO:0022857">
    <property type="term" value="F:transmembrane transporter activity"/>
    <property type="evidence" value="ECO:0007669"/>
    <property type="project" value="TreeGrafter"/>
</dbReference>
<evidence type="ECO:0000256" key="1">
    <source>
        <dbReference type="ARBA" id="ARBA00022448"/>
    </source>
</evidence>
<dbReference type="EMBL" id="ACLA01000032">
    <property type="protein sequence ID" value="EEQ47820.1"/>
    <property type="molecule type" value="Genomic_DNA"/>
</dbReference>
<dbReference type="InterPro" id="IPR017911">
    <property type="entry name" value="MacB-like_ATP-bd"/>
</dbReference>
<dbReference type="STRING" id="638302.HMPREF0908_1847"/>
<dbReference type="InterPro" id="IPR015854">
    <property type="entry name" value="ABC_transpr_LolD-like"/>
</dbReference>
<dbReference type="PANTHER" id="PTHR24220">
    <property type="entry name" value="IMPORT ATP-BINDING PROTEIN"/>
    <property type="match status" value="1"/>
</dbReference>
<dbReference type="PANTHER" id="PTHR24220:SF86">
    <property type="entry name" value="ABC TRANSPORTER ABCH.1"/>
    <property type="match status" value="1"/>
</dbReference>
<dbReference type="SMART" id="SM00382">
    <property type="entry name" value="AAA"/>
    <property type="match status" value="1"/>
</dbReference>
<dbReference type="Pfam" id="PF00005">
    <property type="entry name" value="ABC_tran"/>
    <property type="match status" value="1"/>
</dbReference>
<evidence type="ECO:0000256" key="3">
    <source>
        <dbReference type="ARBA" id="ARBA00022840"/>
    </source>
</evidence>
<dbReference type="InterPro" id="IPR003593">
    <property type="entry name" value="AAA+_ATPase"/>
</dbReference>
<dbReference type="GO" id="GO:0005886">
    <property type="term" value="C:plasma membrane"/>
    <property type="evidence" value="ECO:0007669"/>
    <property type="project" value="TreeGrafter"/>
</dbReference>
<dbReference type="eggNOG" id="COG1136">
    <property type="taxonomic scope" value="Bacteria"/>
</dbReference>
<dbReference type="InterPro" id="IPR017871">
    <property type="entry name" value="ABC_transporter-like_CS"/>
</dbReference>
<evidence type="ECO:0000259" key="4">
    <source>
        <dbReference type="PROSITE" id="PS50893"/>
    </source>
</evidence>
<dbReference type="FunFam" id="3.40.50.300:FF:000032">
    <property type="entry name" value="Export ABC transporter ATP-binding protein"/>
    <property type="match status" value="1"/>
</dbReference>
<organism evidence="5 6">
    <name type="scientific">Selenomonas flueggei ATCC 43531</name>
    <dbReference type="NCBI Taxonomy" id="638302"/>
    <lineage>
        <taxon>Bacteria</taxon>
        <taxon>Bacillati</taxon>
        <taxon>Bacillota</taxon>
        <taxon>Negativicutes</taxon>
        <taxon>Selenomonadales</taxon>
        <taxon>Selenomonadaceae</taxon>
        <taxon>Selenomonas</taxon>
    </lineage>
</organism>
<dbReference type="AlphaFoldDB" id="C4V5Q3"/>
<dbReference type="Proteomes" id="UP000005309">
    <property type="component" value="Unassembled WGS sequence"/>
</dbReference>
<evidence type="ECO:0000313" key="6">
    <source>
        <dbReference type="Proteomes" id="UP000005309"/>
    </source>
</evidence>
<dbReference type="GO" id="GO:0098796">
    <property type="term" value="C:membrane protein complex"/>
    <property type="evidence" value="ECO:0007669"/>
    <property type="project" value="UniProtKB-ARBA"/>
</dbReference>
<dbReference type="PROSITE" id="PS00211">
    <property type="entry name" value="ABC_TRANSPORTER_1"/>
    <property type="match status" value="1"/>
</dbReference>
<gene>
    <name evidence="5" type="ORF">HMPREF0908_1847</name>
</gene>
<proteinExistence type="predicted"/>
<protein>
    <submittedName>
        <fullName evidence="5">ABC transporter, ATP-binding protein</fullName>
        <ecNumber evidence="5">3.6.3.28</ecNumber>
    </submittedName>
</protein>
<dbReference type="InterPro" id="IPR027417">
    <property type="entry name" value="P-loop_NTPase"/>
</dbReference>
<evidence type="ECO:0000313" key="5">
    <source>
        <dbReference type="EMBL" id="EEQ47820.1"/>
    </source>
</evidence>
<keyword evidence="3 5" id="KW-0067">ATP-binding</keyword>
<keyword evidence="5" id="KW-0378">Hydrolase</keyword>